<sequence length="156" mass="17768">MKYLFFIATVIFLGIYDASAQYGYGGGGYGGNGYGRSRMGSSMMGAGASQQGPREEPKTSAELVDERINDYVTTFELDPFETEVLRTYLEDHFDNVMGLQKDKTKDAETLRKDFERMQTEFKTNLKSILTEEEIEKFIAMDFSSSAVRKRKKDRDN</sequence>
<dbReference type="EMBL" id="QOVM01000001">
    <property type="protein sequence ID" value="RXG24955.1"/>
    <property type="molecule type" value="Genomic_DNA"/>
</dbReference>
<dbReference type="RefSeq" id="WP_128756663.1">
    <property type="nucleotide sequence ID" value="NZ_JASMRS010000001.1"/>
</dbReference>
<comment type="caution">
    <text evidence="1">The sequence shown here is derived from an EMBL/GenBank/DDBJ whole genome shotgun (WGS) entry which is preliminary data.</text>
</comment>
<dbReference type="Proteomes" id="UP000289238">
    <property type="component" value="Unassembled WGS sequence"/>
</dbReference>
<name>A0A4Q0PDQ8_9FLAO</name>
<organism evidence="1 2">
    <name type="scientific">Leeuwenhoekiella aequorea</name>
    <dbReference type="NCBI Taxonomy" id="283736"/>
    <lineage>
        <taxon>Bacteria</taxon>
        <taxon>Pseudomonadati</taxon>
        <taxon>Bacteroidota</taxon>
        <taxon>Flavobacteriia</taxon>
        <taxon>Flavobacteriales</taxon>
        <taxon>Flavobacteriaceae</taxon>
        <taxon>Leeuwenhoekiella</taxon>
    </lineage>
</organism>
<keyword evidence="2" id="KW-1185">Reference proteome</keyword>
<dbReference type="AlphaFoldDB" id="A0A4Q0PDQ8"/>
<evidence type="ECO:0000313" key="2">
    <source>
        <dbReference type="Proteomes" id="UP000289238"/>
    </source>
</evidence>
<reference evidence="1 2" key="1">
    <citation type="submission" date="2018-07" db="EMBL/GenBank/DDBJ databases">
        <title>Leeuwenhoekiella genomics.</title>
        <authorList>
            <person name="Tahon G."/>
            <person name="Willems A."/>
        </authorList>
    </citation>
    <scope>NUCLEOTIDE SEQUENCE [LARGE SCALE GENOMIC DNA]</scope>
    <source>
        <strain evidence="1 2">LMG 22550</strain>
    </source>
</reference>
<dbReference type="OrthoDB" id="1446711at2"/>
<gene>
    <name evidence="1" type="ORF">DSM00_751</name>
</gene>
<evidence type="ECO:0000313" key="1">
    <source>
        <dbReference type="EMBL" id="RXG24955.1"/>
    </source>
</evidence>
<protein>
    <submittedName>
        <fullName evidence="1">Uncharacterized protein</fullName>
    </submittedName>
</protein>
<accession>A0A4Q0PDQ8</accession>
<proteinExistence type="predicted"/>